<dbReference type="InterPro" id="IPR056574">
    <property type="entry name" value="Death_MADD"/>
</dbReference>
<feature type="compositionally biased region" description="Polar residues" evidence="10">
    <location>
        <begin position="668"/>
        <end position="680"/>
    </location>
</feature>
<keyword evidence="7" id="KW-0344">Guanine-nucleotide releasing factor</keyword>
<evidence type="ECO:0000256" key="8">
    <source>
        <dbReference type="ARBA" id="ARBA00022703"/>
    </source>
</evidence>
<dbReference type="GO" id="GO:0032483">
    <property type="term" value="P:regulation of Rab protein signal transduction"/>
    <property type="evidence" value="ECO:0007669"/>
    <property type="project" value="TreeGrafter"/>
</dbReference>
<keyword evidence="9" id="KW-0472">Membrane</keyword>
<dbReference type="OrthoDB" id="6019893at2759"/>
<evidence type="ECO:0000256" key="3">
    <source>
        <dbReference type="ARBA" id="ARBA00005978"/>
    </source>
</evidence>
<feature type="region of interest" description="Disordered" evidence="10">
    <location>
        <begin position="601"/>
        <end position="632"/>
    </location>
</feature>
<comment type="caution">
    <text evidence="12">The sequence shown here is derived from an EMBL/GenBank/DDBJ whole genome shotgun (WGS) entry which is preliminary data.</text>
</comment>
<dbReference type="STRING" id="46731.A0A3M6V167"/>
<keyword evidence="13" id="KW-1185">Reference proteome</keyword>
<keyword evidence="5" id="KW-1003">Cell membrane</keyword>
<dbReference type="SMART" id="SM00800">
    <property type="entry name" value="uDENN"/>
    <property type="match status" value="1"/>
</dbReference>
<dbReference type="Gene3D" id="3.40.50.11500">
    <property type="match status" value="1"/>
</dbReference>
<evidence type="ECO:0000256" key="5">
    <source>
        <dbReference type="ARBA" id="ARBA00022475"/>
    </source>
</evidence>
<dbReference type="InterPro" id="IPR005113">
    <property type="entry name" value="uDENN_dom"/>
</dbReference>
<feature type="compositionally biased region" description="Basic and acidic residues" evidence="10">
    <location>
        <begin position="1048"/>
        <end position="1058"/>
    </location>
</feature>
<evidence type="ECO:0000313" key="12">
    <source>
        <dbReference type="EMBL" id="RMX59681.1"/>
    </source>
</evidence>
<evidence type="ECO:0000259" key="11">
    <source>
        <dbReference type="PROSITE" id="PS50211"/>
    </source>
</evidence>
<dbReference type="Pfam" id="PF25328">
    <property type="entry name" value="PH_MADD"/>
    <property type="match status" value="1"/>
</dbReference>
<dbReference type="InterPro" id="IPR043153">
    <property type="entry name" value="DENN_C"/>
</dbReference>
<evidence type="ECO:0000256" key="4">
    <source>
        <dbReference type="ARBA" id="ARBA00017868"/>
    </source>
</evidence>
<dbReference type="Gene3D" id="3.30.450.200">
    <property type="match status" value="1"/>
</dbReference>
<dbReference type="EMBL" id="RCHS01000292">
    <property type="protein sequence ID" value="RMX59681.1"/>
    <property type="molecule type" value="Genomic_DNA"/>
</dbReference>
<dbReference type="GO" id="GO:0042981">
    <property type="term" value="P:regulation of apoptotic process"/>
    <property type="evidence" value="ECO:0007669"/>
    <property type="project" value="TreeGrafter"/>
</dbReference>
<organism evidence="12 13">
    <name type="scientific">Pocillopora damicornis</name>
    <name type="common">Cauliflower coral</name>
    <name type="synonym">Millepora damicornis</name>
    <dbReference type="NCBI Taxonomy" id="46731"/>
    <lineage>
        <taxon>Eukaryota</taxon>
        <taxon>Metazoa</taxon>
        <taxon>Cnidaria</taxon>
        <taxon>Anthozoa</taxon>
        <taxon>Hexacorallia</taxon>
        <taxon>Scleractinia</taxon>
        <taxon>Astrocoeniina</taxon>
        <taxon>Pocilloporidae</taxon>
        <taxon>Pocillopora</taxon>
    </lineage>
</organism>
<dbReference type="SMART" id="SM00799">
    <property type="entry name" value="DENN"/>
    <property type="match status" value="1"/>
</dbReference>
<dbReference type="PANTHER" id="PTHR13008:SF7">
    <property type="entry name" value="MAP KINASE-ACTIVATING DEATH DOMAIN PROTEIN"/>
    <property type="match status" value="1"/>
</dbReference>
<dbReference type="InterPro" id="IPR057469">
    <property type="entry name" value="PH_MADD"/>
</dbReference>
<dbReference type="InterPro" id="IPR039980">
    <property type="entry name" value="MADD"/>
</dbReference>
<dbReference type="PROSITE" id="PS50211">
    <property type="entry name" value="DENN"/>
    <property type="match status" value="1"/>
</dbReference>
<comment type="subcellular location">
    <subcellularLocation>
        <location evidence="1">Cell membrane</location>
    </subcellularLocation>
    <subcellularLocation>
        <location evidence="2">Cytoplasm</location>
    </subcellularLocation>
</comment>
<dbReference type="Pfam" id="PF23629">
    <property type="entry name" value="Death_MADD"/>
    <property type="match status" value="1"/>
</dbReference>
<dbReference type="InterPro" id="IPR037516">
    <property type="entry name" value="Tripartite_DENN"/>
</dbReference>
<keyword evidence="8" id="KW-0053">Apoptosis</keyword>
<comment type="similarity">
    <text evidence="3">Belongs to the MADD family.</text>
</comment>
<dbReference type="InterPro" id="IPR005112">
    <property type="entry name" value="dDENN_dom"/>
</dbReference>
<dbReference type="FunFam" id="3.40.50.11500:FF:000002">
    <property type="entry name" value="MAP kinase-activating death domain protein-like Protein"/>
    <property type="match status" value="1"/>
</dbReference>
<gene>
    <name evidence="12" type="ORF">pdam_00012070</name>
</gene>
<evidence type="ECO:0000256" key="7">
    <source>
        <dbReference type="ARBA" id="ARBA00022658"/>
    </source>
</evidence>
<name>A0A3M6V167_POCDA</name>
<feature type="region of interest" description="Disordered" evidence="10">
    <location>
        <begin position="1042"/>
        <end position="1063"/>
    </location>
</feature>
<evidence type="ECO:0000256" key="10">
    <source>
        <dbReference type="SAM" id="MobiDB-lite"/>
    </source>
</evidence>
<feature type="compositionally biased region" description="Low complexity" evidence="10">
    <location>
        <begin position="713"/>
        <end position="733"/>
    </location>
</feature>
<dbReference type="Pfam" id="PF02141">
    <property type="entry name" value="DENN"/>
    <property type="match status" value="1"/>
</dbReference>
<dbReference type="PANTHER" id="PTHR13008">
    <property type="entry name" value="MAP-KINASE ACTIVATING DEATH DOMAIN PROTEIN MADD /DENN/AEX-3 C.ELEGANS"/>
    <property type="match status" value="1"/>
</dbReference>
<evidence type="ECO:0000256" key="6">
    <source>
        <dbReference type="ARBA" id="ARBA00022490"/>
    </source>
</evidence>
<proteinExistence type="inferred from homology"/>
<dbReference type="GO" id="GO:0005886">
    <property type="term" value="C:plasma membrane"/>
    <property type="evidence" value="ECO:0007669"/>
    <property type="project" value="UniProtKB-SubCell"/>
</dbReference>
<dbReference type="GO" id="GO:0005829">
    <property type="term" value="C:cytosol"/>
    <property type="evidence" value="ECO:0007669"/>
    <property type="project" value="TreeGrafter"/>
</dbReference>
<dbReference type="GO" id="GO:0005085">
    <property type="term" value="F:guanyl-nucleotide exchange factor activity"/>
    <property type="evidence" value="ECO:0007669"/>
    <property type="project" value="UniProtKB-KW"/>
</dbReference>
<protein>
    <recommendedName>
        <fullName evidence="4">MAP kinase-activating death domain protein</fullName>
    </recommendedName>
</protein>
<dbReference type="InterPro" id="IPR001194">
    <property type="entry name" value="cDENN_dom"/>
</dbReference>
<keyword evidence="6" id="KW-0963">Cytoplasm</keyword>
<dbReference type="Proteomes" id="UP000275408">
    <property type="component" value="Unassembled WGS sequence"/>
</dbReference>
<feature type="region of interest" description="Disordered" evidence="10">
    <location>
        <begin position="649"/>
        <end position="740"/>
    </location>
</feature>
<evidence type="ECO:0000256" key="9">
    <source>
        <dbReference type="ARBA" id="ARBA00023136"/>
    </source>
</evidence>
<sequence>MSSSSHAMQTRLIDYLVVVGVRKPTIDSTQTPELLRRFPQKDHKDFPLPGDVVFFCQPEGCSTVSKKFSLREANSFAFTLTEKDSGKVRYGICVNVFRPCSNFDNKERSDCKETTLTVRKRSRSTYNRRNFCMSLTSLCIVSHYPFFPTFRECLFFLRKMIDSRTGINGKCDKNDNIIPGLNSWPVFTCTEDQKASHLARDMDEVETWIQRLFLAQAPVPGKTRVEVQLHSPEIYTPLTFAMPESNRFSLVDFPIHIPLELLGVETCLKVLTCILLEHKVVIQSRDYNALTMSVIALTSLLYPLEYMFPIIPLLPTCMNSAEQLLLAPTPFVIGVPASFFRYKSEGFQMPSDVWVVDLDSNKITVPLTADELPPLPQPEGTVLIKRLKLALQALSMPPQTVTNLNHSAHLEDHGPLSPDSIKATSVQFVYGNDVDAVDTAVRVAMVNFFTAPNILGGIKEHTRTLRLFSRPVVALQRGPFLRSRPELSEFVERLAETQSLEYYGEWLVYPSNTVFLKILKGIYDPQIIGDKAKWFSRDLEPVVYQVFDSDSKIYMEPWIDVDYEPSLIFDEEEATPNNDEDDDSSSCHSSVGDLVQRMISGEINGSTPTGSHAPPFAPMRASSPVPDLQASFALPGTPAMVETMLMHKKVSEDSTRTDRSDSTTTDSAACSMSSGDSCSVQDEDSDDLMYSVSNPPTPKGTRKKLTSDAESESTFVSGASSPSGSSTNTMSPTEKQSMFTNSTEAVLGIRSKPPIPGERLQGRPNLTKQTSTEKQLQSENQQFLKEVVRVVVKGDGVGWLASKKLRRLMMDESLRTVVANRLYSAPSADQTTDAVDDMLISNIIPPSILTQYAQGHSELTSSKTDLDSKQDANAVPLWWNTLSSLSFGWSTPSASSSTWGTGADLTQPTVPEAKRISRSVYKGMLEVLRAAVHGFEVSVENHGIGGLASAYQYLEVAHTHYFGRDIKEQTEKLARLRDDDELSVISNCDSISNLSDHSQDMSAVQSWVAETGKRHAMLNGKSDKDSGHGEMSDANSEIETIMSSGSHSSEKSKEHPELIRSNSDVAALVNRQGKELKDKAWRSRSIDPSKIQDIARANREDRLRQADRCKSPALAHMKLQNSLARRNSFDRLSQVSSSIPSSPLLRKSNLNKGYRYHNGDIFPVEGEDGKKTTGRRYLFEGLLNERSALWDNMDFWENIFLDAVAAERDAVGMDQGPVEMIDRYNSLGPAEKKRLEADEDRLLATMLYNLVAFMIALNVDKDAIKKKVRRLLGKSHIGLLQSQQVNDLLDNINNLNGNDIDLKPAGSRQMLKQSFVVHSGDSMNGDVFFMEVCDDCILLRTGAGAVVERWWYEKLVNITYAPKTKVLCLWCRQKDETILNKFCTKKCKALYYCIKESLQRAADRLSDKGTGVQLGGEFPVTDLNTNESGLLQVTLEGIGLKFVKRRVHIDLCHIRNCSTQRSVFLLEEFVPATQGTIQHRFGSPVCNQICYAVLCLFSYVAASRNSNNTG</sequence>
<evidence type="ECO:0000313" key="13">
    <source>
        <dbReference type="Proteomes" id="UP000275408"/>
    </source>
</evidence>
<feature type="compositionally biased region" description="Basic and acidic residues" evidence="10">
    <location>
        <begin position="649"/>
        <end position="661"/>
    </location>
</feature>
<feature type="domain" description="UDENN" evidence="11">
    <location>
        <begin position="14"/>
        <end position="517"/>
    </location>
</feature>
<evidence type="ECO:0000256" key="2">
    <source>
        <dbReference type="ARBA" id="ARBA00004496"/>
    </source>
</evidence>
<dbReference type="Pfam" id="PF03456">
    <property type="entry name" value="uDENN"/>
    <property type="match status" value="1"/>
</dbReference>
<accession>A0A3M6V167</accession>
<evidence type="ECO:0000256" key="1">
    <source>
        <dbReference type="ARBA" id="ARBA00004236"/>
    </source>
</evidence>
<dbReference type="GO" id="GO:0006915">
    <property type="term" value="P:apoptotic process"/>
    <property type="evidence" value="ECO:0007669"/>
    <property type="project" value="UniProtKB-KW"/>
</dbReference>
<dbReference type="SMART" id="SM00801">
    <property type="entry name" value="dDENN"/>
    <property type="match status" value="1"/>
</dbReference>
<reference evidence="12 13" key="1">
    <citation type="journal article" date="2018" name="Sci. Rep.">
        <title>Comparative analysis of the Pocillopora damicornis genome highlights role of immune system in coral evolution.</title>
        <authorList>
            <person name="Cunning R."/>
            <person name="Bay R.A."/>
            <person name="Gillette P."/>
            <person name="Baker A.C."/>
            <person name="Traylor-Knowles N."/>
        </authorList>
    </citation>
    <scope>NUCLEOTIDE SEQUENCE [LARGE SCALE GENOMIC DNA]</scope>
    <source>
        <strain evidence="12">RSMAS</strain>
        <tissue evidence="12">Whole animal</tissue>
    </source>
</reference>